<accession>A0ABQ7DI20</accession>
<dbReference type="Proteomes" id="UP000266723">
    <property type="component" value="Unassembled WGS sequence"/>
</dbReference>
<reference evidence="2 3" key="1">
    <citation type="journal article" date="2020" name="BMC Genomics">
        <title>Intraspecific diversification of the crop wild relative Brassica cretica Lam. using demographic model selection.</title>
        <authorList>
            <person name="Kioukis A."/>
            <person name="Michalopoulou V.A."/>
            <person name="Briers L."/>
            <person name="Pirintsos S."/>
            <person name="Studholme D.J."/>
            <person name="Pavlidis P."/>
            <person name="Sarris P.F."/>
        </authorList>
    </citation>
    <scope>NUCLEOTIDE SEQUENCE [LARGE SCALE GENOMIC DNA]</scope>
    <source>
        <strain evidence="3">cv. PFS-1207/04</strain>
    </source>
</reference>
<proteinExistence type="predicted"/>
<gene>
    <name evidence="2" type="ORF">DY000_02034768</name>
</gene>
<evidence type="ECO:0000313" key="2">
    <source>
        <dbReference type="EMBL" id="KAF3577759.1"/>
    </source>
</evidence>
<name>A0ABQ7DI20_BRACR</name>
<feature type="region of interest" description="Disordered" evidence="1">
    <location>
        <begin position="1"/>
        <end position="33"/>
    </location>
</feature>
<organism evidence="2 3">
    <name type="scientific">Brassica cretica</name>
    <name type="common">Mustard</name>
    <dbReference type="NCBI Taxonomy" id="69181"/>
    <lineage>
        <taxon>Eukaryota</taxon>
        <taxon>Viridiplantae</taxon>
        <taxon>Streptophyta</taxon>
        <taxon>Embryophyta</taxon>
        <taxon>Tracheophyta</taxon>
        <taxon>Spermatophyta</taxon>
        <taxon>Magnoliopsida</taxon>
        <taxon>eudicotyledons</taxon>
        <taxon>Gunneridae</taxon>
        <taxon>Pentapetalae</taxon>
        <taxon>rosids</taxon>
        <taxon>malvids</taxon>
        <taxon>Brassicales</taxon>
        <taxon>Brassicaceae</taxon>
        <taxon>Brassiceae</taxon>
        <taxon>Brassica</taxon>
    </lineage>
</organism>
<dbReference type="EMBL" id="QGKV02000649">
    <property type="protein sequence ID" value="KAF3577759.1"/>
    <property type="molecule type" value="Genomic_DNA"/>
</dbReference>
<protein>
    <submittedName>
        <fullName evidence="2">Uncharacterized protein</fullName>
    </submittedName>
</protein>
<evidence type="ECO:0000313" key="3">
    <source>
        <dbReference type="Proteomes" id="UP000266723"/>
    </source>
</evidence>
<keyword evidence="3" id="KW-1185">Reference proteome</keyword>
<sequence>MERPKNLDHRRRKKKATSSETTEEGHNARKGCELEQIAAVRDETNLDPTLREAVRMMMST</sequence>
<comment type="caution">
    <text evidence="2">The sequence shown here is derived from an EMBL/GenBank/DDBJ whole genome shotgun (WGS) entry which is preliminary data.</text>
</comment>
<evidence type="ECO:0000256" key="1">
    <source>
        <dbReference type="SAM" id="MobiDB-lite"/>
    </source>
</evidence>
<feature type="compositionally biased region" description="Basic and acidic residues" evidence="1">
    <location>
        <begin position="23"/>
        <end position="33"/>
    </location>
</feature>